<accession>A0A847D6U0</accession>
<comment type="caution">
    <text evidence="1">The sequence shown here is derived from an EMBL/GenBank/DDBJ whole genome shotgun (WGS) entry which is preliminary data.</text>
</comment>
<reference evidence="1 2" key="1">
    <citation type="journal article" date="2020" name="Biotechnol. Biofuels">
        <title>New insights from the biogas microbiome by comprehensive genome-resolved metagenomics of nearly 1600 species originating from multiple anaerobic digesters.</title>
        <authorList>
            <person name="Campanaro S."/>
            <person name="Treu L."/>
            <person name="Rodriguez-R L.M."/>
            <person name="Kovalovszki A."/>
            <person name="Ziels R.M."/>
            <person name="Maus I."/>
            <person name="Zhu X."/>
            <person name="Kougias P.G."/>
            <person name="Basile A."/>
            <person name="Luo G."/>
            <person name="Schluter A."/>
            <person name="Konstantinidis K.T."/>
            <person name="Angelidaki I."/>
        </authorList>
    </citation>
    <scope>NUCLEOTIDE SEQUENCE [LARGE SCALE GENOMIC DNA]</scope>
    <source>
        <strain evidence="1">AS07pgkLD_105</strain>
    </source>
</reference>
<gene>
    <name evidence="1" type="ORF">GX662_11145</name>
</gene>
<evidence type="ECO:0000313" key="2">
    <source>
        <dbReference type="Proteomes" id="UP000589373"/>
    </source>
</evidence>
<dbReference type="Proteomes" id="UP000589373">
    <property type="component" value="Unassembled WGS sequence"/>
</dbReference>
<proteinExistence type="predicted"/>
<dbReference type="RefSeq" id="WP_276647792.1">
    <property type="nucleotide sequence ID" value="NZ_JAAZCD010000249.1"/>
</dbReference>
<dbReference type="AlphaFoldDB" id="A0A847D6U0"/>
<name>A0A847D6U0_9LACT</name>
<evidence type="ECO:0000313" key="1">
    <source>
        <dbReference type="EMBL" id="NLD32792.1"/>
    </source>
</evidence>
<sequence>MRNKQEASGGDNSIVNQAGGSIINNYYGIDSGKAKEILLDAFNENIYKLSEKAAAVATQRAEELMDNFLSKLEEVEKQMPGLINKTQDPDIQYAVINAQKQYARRGEKESLDLLTNLLLDRFKADDGSLKSIVLNECIELMPKLTKFQIVYVTIIFLVKYCTLPKYSTFINAIHKIHRSQNIGIEPNLSDFEHLIFSGVIANDVTTQNHQKFSYFKAMNYANKLDEYDLLIENYATDLWETPLSDYSLTTVGKAIAISNFNAIMDANIPLDTWIEG</sequence>
<dbReference type="EMBL" id="JAAZCD010000249">
    <property type="protein sequence ID" value="NLD32792.1"/>
    <property type="molecule type" value="Genomic_DNA"/>
</dbReference>
<protein>
    <submittedName>
        <fullName evidence="1">Uncharacterized protein</fullName>
    </submittedName>
</protein>
<dbReference type="NCBIfam" id="NF045477">
    <property type="entry name" value="LPO_1073_dom"/>
    <property type="match status" value="1"/>
</dbReference>
<organism evidence="1 2">
    <name type="scientific">Trichococcus flocculiformis</name>
    <dbReference type="NCBI Taxonomy" id="82803"/>
    <lineage>
        <taxon>Bacteria</taxon>
        <taxon>Bacillati</taxon>
        <taxon>Bacillota</taxon>
        <taxon>Bacilli</taxon>
        <taxon>Lactobacillales</taxon>
        <taxon>Carnobacteriaceae</taxon>
        <taxon>Trichococcus</taxon>
    </lineage>
</organism>
<dbReference type="InterPro" id="IPR053773">
    <property type="entry name" value="Vpar_1526-like"/>
</dbReference>